<feature type="compositionally biased region" description="Polar residues" evidence="1">
    <location>
        <begin position="133"/>
        <end position="144"/>
    </location>
</feature>
<feature type="compositionally biased region" description="Polar residues" evidence="1">
    <location>
        <begin position="559"/>
        <end position="573"/>
    </location>
</feature>
<organism evidence="2 3">
    <name type="scientific">Lineolata rhizophorae</name>
    <dbReference type="NCBI Taxonomy" id="578093"/>
    <lineage>
        <taxon>Eukaryota</taxon>
        <taxon>Fungi</taxon>
        <taxon>Dikarya</taxon>
        <taxon>Ascomycota</taxon>
        <taxon>Pezizomycotina</taxon>
        <taxon>Dothideomycetes</taxon>
        <taxon>Dothideomycetes incertae sedis</taxon>
        <taxon>Lineolatales</taxon>
        <taxon>Lineolataceae</taxon>
        <taxon>Lineolata</taxon>
    </lineage>
</organism>
<evidence type="ECO:0000313" key="2">
    <source>
        <dbReference type="EMBL" id="KAF2462205.1"/>
    </source>
</evidence>
<dbReference type="GO" id="GO:0005634">
    <property type="term" value="C:nucleus"/>
    <property type="evidence" value="ECO:0007669"/>
    <property type="project" value="TreeGrafter"/>
</dbReference>
<dbReference type="OrthoDB" id="244495at2759"/>
<dbReference type="SUPFAM" id="SSF47954">
    <property type="entry name" value="Cyclin-like"/>
    <property type="match status" value="1"/>
</dbReference>
<dbReference type="Proteomes" id="UP000799766">
    <property type="component" value="Unassembled WGS sequence"/>
</dbReference>
<dbReference type="InterPro" id="IPR036915">
    <property type="entry name" value="Cyclin-like_sf"/>
</dbReference>
<sequence>MIHLPKPMPHAVPLDAPVDVFPPQSFATTKQPPAFPPPYRFASHGQALRPDLHACSRSSSVAVEMRAPEAVANGTYSHYSAYPHAAGIAAASKTNGVPEAHSDAAHYGSTLATNASSSRTAADSTRYLRNFTPNGVASRTQSPVPQRAPTAVPDSTHRKKPSSSAIAPYFQIPPTIDTPQGSIAHLAAEITCLFWFENSSTLTLVEKSGPQAALSVVGLAADAIPTTGFKKWVTTILTTTQVAQNVILLALLFIYRLKKINPAVKGKQGSEYRLLTVALMLGNKFLDDNTYTNKTWAEVSGISVQEVHIMEVEFLSNMKYNLYTSEAEWQEWHQTLGKFGTFFDKASRPSQPNQQLMGPATPTLHAPPSLPSPPTSNHASPPFPATYSPNVPMYTQTPQIQPQANHAVVSPIGSLPEPDPRARGRKRSVEDPTQETPSKKVARGFYPPHSATSGPSVSASQPTTLPRLPLPSLPMPNGQLPAVSQAPQQFVPQLLPPPGGRAMSLVYPPPTQFPQQPSMPGTVPPVQSVAPQPAPINTLGDHQRQLSPYPNSSNHSSPITINLPPSTAQQIQPQNRLSPSYFLAQRNSPYRPVRGVTTLLVPPPSSSMNHPPRPLGFEQMQYQSLGRPFAERRVGQLPYTNLDAWPESNQFNQLPALHPANARRS</sequence>
<dbReference type="GO" id="GO:0019901">
    <property type="term" value="F:protein kinase binding"/>
    <property type="evidence" value="ECO:0007669"/>
    <property type="project" value="InterPro"/>
</dbReference>
<feature type="region of interest" description="Disordered" evidence="1">
    <location>
        <begin position="343"/>
        <end position="396"/>
    </location>
</feature>
<dbReference type="GO" id="GO:0016538">
    <property type="term" value="F:cyclin-dependent protein serine/threonine kinase regulator activity"/>
    <property type="evidence" value="ECO:0007669"/>
    <property type="project" value="TreeGrafter"/>
</dbReference>
<feature type="compositionally biased region" description="Low complexity" evidence="1">
    <location>
        <begin position="547"/>
        <end position="558"/>
    </location>
</feature>
<dbReference type="GO" id="GO:0000307">
    <property type="term" value="C:cyclin-dependent protein kinase holoenzyme complex"/>
    <property type="evidence" value="ECO:0007669"/>
    <property type="project" value="TreeGrafter"/>
</dbReference>
<accession>A0A6A6PDZ0</accession>
<dbReference type="AlphaFoldDB" id="A0A6A6PDZ0"/>
<evidence type="ECO:0000313" key="3">
    <source>
        <dbReference type="Proteomes" id="UP000799766"/>
    </source>
</evidence>
<feature type="region of interest" description="Disordered" evidence="1">
    <location>
        <begin position="533"/>
        <end position="573"/>
    </location>
</feature>
<dbReference type="Pfam" id="PF08613">
    <property type="entry name" value="Cyclin"/>
    <property type="match status" value="1"/>
</dbReference>
<dbReference type="Gene3D" id="1.10.472.10">
    <property type="entry name" value="Cyclin-like"/>
    <property type="match status" value="1"/>
</dbReference>
<feature type="region of interest" description="Disordered" evidence="1">
    <location>
        <begin position="409"/>
        <end position="482"/>
    </location>
</feature>
<dbReference type="PANTHER" id="PTHR15615">
    <property type="match status" value="1"/>
</dbReference>
<feature type="region of interest" description="Disordered" evidence="1">
    <location>
        <begin position="133"/>
        <end position="163"/>
    </location>
</feature>
<gene>
    <name evidence="2" type="ORF">BDY21DRAFT_9557</name>
</gene>
<protein>
    <submittedName>
        <fullName evidence="2">Cyclin-domain-containing protein</fullName>
    </submittedName>
</protein>
<reference evidence="2" key="1">
    <citation type="journal article" date="2020" name="Stud. Mycol.">
        <title>101 Dothideomycetes genomes: a test case for predicting lifestyles and emergence of pathogens.</title>
        <authorList>
            <person name="Haridas S."/>
            <person name="Albert R."/>
            <person name="Binder M."/>
            <person name="Bloem J."/>
            <person name="Labutti K."/>
            <person name="Salamov A."/>
            <person name="Andreopoulos B."/>
            <person name="Baker S."/>
            <person name="Barry K."/>
            <person name="Bills G."/>
            <person name="Bluhm B."/>
            <person name="Cannon C."/>
            <person name="Castanera R."/>
            <person name="Culley D."/>
            <person name="Daum C."/>
            <person name="Ezra D."/>
            <person name="Gonzalez J."/>
            <person name="Henrissat B."/>
            <person name="Kuo A."/>
            <person name="Liang C."/>
            <person name="Lipzen A."/>
            <person name="Lutzoni F."/>
            <person name="Magnuson J."/>
            <person name="Mondo S."/>
            <person name="Nolan M."/>
            <person name="Ohm R."/>
            <person name="Pangilinan J."/>
            <person name="Park H.-J."/>
            <person name="Ramirez L."/>
            <person name="Alfaro M."/>
            <person name="Sun H."/>
            <person name="Tritt A."/>
            <person name="Yoshinaga Y."/>
            <person name="Zwiers L.-H."/>
            <person name="Turgeon B."/>
            <person name="Goodwin S."/>
            <person name="Spatafora J."/>
            <person name="Crous P."/>
            <person name="Grigoriev I."/>
        </authorList>
    </citation>
    <scope>NUCLEOTIDE SEQUENCE</scope>
    <source>
        <strain evidence="2">ATCC 16933</strain>
    </source>
</reference>
<feature type="compositionally biased region" description="Polar residues" evidence="1">
    <location>
        <begin position="387"/>
        <end position="396"/>
    </location>
</feature>
<dbReference type="InterPro" id="IPR013922">
    <property type="entry name" value="Cyclin_PHO80-like"/>
</dbReference>
<keyword evidence="3" id="KW-1185">Reference proteome</keyword>
<name>A0A6A6PDZ0_9PEZI</name>
<evidence type="ECO:0000256" key="1">
    <source>
        <dbReference type="SAM" id="MobiDB-lite"/>
    </source>
</evidence>
<dbReference type="PANTHER" id="PTHR15615:SF118">
    <property type="entry name" value="CYCLIN, HYPOTHETICAL (EUROFUNG)"/>
    <property type="match status" value="1"/>
</dbReference>
<feature type="compositionally biased region" description="Polar residues" evidence="1">
    <location>
        <begin position="450"/>
        <end position="461"/>
    </location>
</feature>
<proteinExistence type="predicted"/>
<feature type="compositionally biased region" description="Basic and acidic residues" evidence="1">
    <location>
        <begin position="418"/>
        <end position="430"/>
    </location>
</feature>
<dbReference type="EMBL" id="MU001670">
    <property type="protein sequence ID" value="KAF2462205.1"/>
    <property type="molecule type" value="Genomic_DNA"/>
</dbReference>
<dbReference type="CDD" id="cd20557">
    <property type="entry name" value="CYCLIN_ScPCL1-like"/>
    <property type="match status" value="1"/>
</dbReference>